<evidence type="ECO:0000256" key="1">
    <source>
        <dbReference type="SAM" id="MobiDB-lite"/>
    </source>
</evidence>
<feature type="region of interest" description="Disordered" evidence="1">
    <location>
        <begin position="125"/>
        <end position="173"/>
    </location>
</feature>
<gene>
    <name evidence="2" type="ORF">B296_00009355</name>
</gene>
<accession>A0A427AXS7</accession>
<proteinExistence type="predicted"/>
<dbReference type="EMBL" id="AMZH03001014">
    <property type="protein sequence ID" value="RRT81005.1"/>
    <property type="molecule type" value="Genomic_DNA"/>
</dbReference>
<protein>
    <submittedName>
        <fullName evidence="2">Uncharacterized protein</fullName>
    </submittedName>
</protein>
<dbReference type="AlphaFoldDB" id="A0A427AXS7"/>
<reference evidence="2 3" key="1">
    <citation type="journal article" date="2014" name="Agronomy (Basel)">
        <title>A Draft Genome Sequence for Ensete ventricosum, the Drought-Tolerant Tree Against Hunger.</title>
        <authorList>
            <person name="Harrison J."/>
            <person name="Moore K.A."/>
            <person name="Paszkiewicz K."/>
            <person name="Jones T."/>
            <person name="Grant M."/>
            <person name="Ambacheew D."/>
            <person name="Muzemil S."/>
            <person name="Studholme D.J."/>
        </authorList>
    </citation>
    <scope>NUCLEOTIDE SEQUENCE [LARGE SCALE GENOMIC DNA]</scope>
</reference>
<comment type="caution">
    <text evidence="2">The sequence shown here is derived from an EMBL/GenBank/DDBJ whole genome shotgun (WGS) entry which is preliminary data.</text>
</comment>
<sequence>MAASDYMAIGGGISNHDNMAGRGRRGQQRGNSRFIKEKKLDARDVVLIECVRASGDRLYIGCRCQGGEEGPPGNRGGSDEGYEQKLTIVWGGRWSSEGTLVVQGWKQGAMVTWLCGYAEKDGEAAAAGKSGRRRPTAGVSGEGGGRVAARSSCSSDSGRGGRGRQQHGEEDGRMGAAVVEEGAAMVNAKVAAAVWQQRGLW</sequence>
<dbReference type="Proteomes" id="UP000287651">
    <property type="component" value="Unassembled WGS sequence"/>
</dbReference>
<organism evidence="2 3">
    <name type="scientific">Ensete ventricosum</name>
    <name type="common">Abyssinian banana</name>
    <name type="synonym">Musa ensete</name>
    <dbReference type="NCBI Taxonomy" id="4639"/>
    <lineage>
        <taxon>Eukaryota</taxon>
        <taxon>Viridiplantae</taxon>
        <taxon>Streptophyta</taxon>
        <taxon>Embryophyta</taxon>
        <taxon>Tracheophyta</taxon>
        <taxon>Spermatophyta</taxon>
        <taxon>Magnoliopsida</taxon>
        <taxon>Liliopsida</taxon>
        <taxon>Zingiberales</taxon>
        <taxon>Musaceae</taxon>
        <taxon>Ensete</taxon>
    </lineage>
</organism>
<evidence type="ECO:0000313" key="2">
    <source>
        <dbReference type="EMBL" id="RRT81005.1"/>
    </source>
</evidence>
<name>A0A427AXS7_ENSVE</name>
<evidence type="ECO:0000313" key="3">
    <source>
        <dbReference type="Proteomes" id="UP000287651"/>
    </source>
</evidence>